<evidence type="ECO:0000256" key="1">
    <source>
        <dbReference type="ARBA" id="ARBA00022691"/>
    </source>
</evidence>
<gene>
    <name evidence="2" type="ORF">DV515_00001474</name>
</gene>
<protein>
    <submittedName>
        <fullName evidence="2">Uncharacterized protein</fullName>
    </submittedName>
</protein>
<proteinExistence type="predicted"/>
<sequence>MWEVQFKAYGVQFSPSAELSHFLSAVVVFFCGWLSRVAVVQGFSFPEKVTVKQCYRLLGNSLNVHVVAKLISILLE</sequence>
<dbReference type="PROSITE" id="PS00095">
    <property type="entry name" value="C5_MTASE_2"/>
    <property type="match status" value="1"/>
</dbReference>
<keyword evidence="1" id="KW-0949">S-adenosyl-L-methionine</keyword>
<keyword evidence="3" id="KW-1185">Reference proteome</keyword>
<accession>A0A3L8SXK5</accession>
<evidence type="ECO:0000313" key="3">
    <source>
        <dbReference type="Proteomes" id="UP000276834"/>
    </source>
</evidence>
<organism evidence="2 3">
    <name type="scientific">Chloebia gouldiae</name>
    <name type="common">Gouldian finch</name>
    <name type="synonym">Erythrura gouldiae</name>
    <dbReference type="NCBI Taxonomy" id="44316"/>
    <lineage>
        <taxon>Eukaryota</taxon>
        <taxon>Metazoa</taxon>
        <taxon>Chordata</taxon>
        <taxon>Craniata</taxon>
        <taxon>Vertebrata</taxon>
        <taxon>Euteleostomi</taxon>
        <taxon>Archelosauria</taxon>
        <taxon>Archosauria</taxon>
        <taxon>Dinosauria</taxon>
        <taxon>Saurischia</taxon>
        <taxon>Theropoda</taxon>
        <taxon>Coelurosauria</taxon>
        <taxon>Aves</taxon>
        <taxon>Neognathae</taxon>
        <taxon>Neoaves</taxon>
        <taxon>Telluraves</taxon>
        <taxon>Australaves</taxon>
        <taxon>Passeriformes</taxon>
        <taxon>Passeroidea</taxon>
        <taxon>Passeridae</taxon>
        <taxon>Chloebia</taxon>
    </lineage>
</organism>
<dbReference type="InterPro" id="IPR029063">
    <property type="entry name" value="SAM-dependent_MTases_sf"/>
</dbReference>
<dbReference type="Gene3D" id="3.90.120.10">
    <property type="entry name" value="DNA Methylase, subunit A, domain 2"/>
    <property type="match status" value="1"/>
</dbReference>
<name>A0A3L8SXK5_CHLGU</name>
<dbReference type="EMBL" id="QUSF01000003">
    <property type="protein sequence ID" value="RLW11182.1"/>
    <property type="molecule type" value="Genomic_DNA"/>
</dbReference>
<evidence type="ECO:0000313" key="2">
    <source>
        <dbReference type="EMBL" id="RLW11182.1"/>
    </source>
</evidence>
<dbReference type="OrthoDB" id="414133at2759"/>
<dbReference type="InterPro" id="IPR031303">
    <property type="entry name" value="C5_meth_CS"/>
</dbReference>
<dbReference type="Gene3D" id="3.40.50.150">
    <property type="entry name" value="Vaccinia Virus protein VP39"/>
    <property type="match status" value="1"/>
</dbReference>
<dbReference type="AlphaFoldDB" id="A0A3L8SXK5"/>
<comment type="caution">
    <text evidence="2">The sequence shown here is derived from an EMBL/GenBank/DDBJ whole genome shotgun (WGS) entry which is preliminary data.</text>
</comment>
<dbReference type="Proteomes" id="UP000276834">
    <property type="component" value="Unassembled WGS sequence"/>
</dbReference>
<reference evidence="2 3" key="1">
    <citation type="journal article" date="2018" name="Proc. R. Soc. B">
        <title>A non-coding region near Follistatin controls head colour polymorphism in the Gouldian finch.</title>
        <authorList>
            <person name="Toomey M.B."/>
            <person name="Marques C.I."/>
            <person name="Andrade P."/>
            <person name="Araujo P.M."/>
            <person name="Sabatino S."/>
            <person name="Gazda M.A."/>
            <person name="Afonso S."/>
            <person name="Lopes R.J."/>
            <person name="Corbo J.C."/>
            <person name="Carneiro M."/>
        </authorList>
    </citation>
    <scope>NUCLEOTIDE SEQUENCE [LARGE SCALE GENOMIC DNA]</scope>
    <source>
        <strain evidence="2">Red01</strain>
        <tissue evidence="2">Muscle</tissue>
    </source>
</reference>